<accession>A0ABW0PPS0</accession>
<reference evidence="5" key="1">
    <citation type="journal article" date="2019" name="Int. J. Syst. Evol. Microbiol.">
        <title>The Global Catalogue of Microorganisms (GCM) 10K type strain sequencing project: providing services to taxonomists for standard genome sequencing and annotation.</title>
        <authorList>
            <consortium name="The Broad Institute Genomics Platform"/>
            <consortium name="The Broad Institute Genome Sequencing Center for Infectious Disease"/>
            <person name="Wu L."/>
            <person name="Ma J."/>
        </authorList>
    </citation>
    <scope>NUCLEOTIDE SEQUENCE [LARGE SCALE GENOMIC DNA]</scope>
    <source>
        <strain evidence="5">CCUG 38813</strain>
    </source>
</reference>
<dbReference type="SUPFAM" id="SSF54060">
    <property type="entry name" value="His-Me finger endonucleases"/>
    <property type="match status" value="1"/>
</dbReference>
<sequence length="310" mass="35235">MTSKEFTPRYRFNPSSELEPERVRKTISPPEEYEDRTGYDVGFINSETAIQLPVLSTARLADVASYEWKGKRTHVLDYVHFSTVVSMSRRMPMFSACNIDGASWVNVKRNDDWKYDPRISKEYQELEGPYGNQKDGYFSRGHMTRRQDPDWGGKKVAALADQDTFHATNAAPQVQSFNGGLWGKIEDYVLKNCDKDNMRISVFTGPIFDDSDPEMFDMKIPLQFWKVIAFIDDESKTLRATGYVSSQAEAVGGLKPTFVFGQFQHQQRPLAAIEALAQLSFGDLKSYDVLQQASESFASALHDVRDIMLS</sequence>
<dbReference type="Pfam" id="PF01223">
    <property type="entry name" value="Endonuclease_NS"/>
    <property type="match status" value="1"/>
</dbReference>
<dbReference type="Gene3D" id="3.40.570.10">
    <property type="entry name" value="Extracellular Endonuclease, subunit A"/>
    <property type="match status" value="1"/>
</dbReference>
<dbReference type="GO" id="GO:0004519">
    <property type="term" value="F:endonuclease activity"/>
    <property type="evidence" value="ECO:0007669"/>
    <property type="project" value="UniProtKB-KW"/>
</dbReference>
<dbReference type="InterPro" id="IPR040255">
    <property type="entry name" value="Non-specific_endonuclease"/>
</dbReference>
<keyword evidence="4" id="KW-0255">Endonuclease</keyword>
<dbReference type="CDD" id="cd00091">
    <property type="entry name" value="NUC"/>
    <property type="match status" value="1"/>
</dbReference>
<keyword evidence="4" id="KW-0540">Nuclease</keyword>
<feature type="domain" description="DNA/RNA non-specific endonuclease/pyrophosphatase/phosphodiesterase" evidence="3">
    <location>
        <begin position="77"/>
        <end position="288"/>
    </location>
</feature>
<dbReference type="PANTHER" id="PTHR13966">
    <property type="entry name" value="ENDONUCLEASE RELATED"/>
    <property type="match status" value="1"/>
</dbReference>
<evidence type="ECO:0000259" key="2">
    <source>
        <dbReference type="SMART" id="SM00477"/>
    </source>
</evidence>
<gene>
    <name evidence="4" type="ORF">ACFPOU_23195</name>
</gene>
<dbReference type="PANTHER" id="PTHR13966:SF5">
    <property type="entry name" value="ENDONUCLEASE G, MITOCHONDRIAL"/>
    <property type="match status" value="1"/>
</dbReference>
<proteinExistence type="predicted"/>
<dbReference type="InterPro" id="IPR001604">
    <property type="entry name" value="Endo_G_ENPP1-like_dom"/>
</dbReference>
<evidence type="ECO:0000259" key="3">
    <source>
        <dbReference type="SMART" id="SM00892"/>
    </source>
</evidence>
<feature type="domain" description="ENPP1-3/EXOG-like endonuclease/phosphodiesterase" evidence="2">
    <location>
        <begin position="78"/>
        <end position="288"/>
    </location>
</feature>
<evidence type="ECO:0000256" key="1">
    <source>
        <dbReference type="SAM" id="MobiDB-lite"/>
    </source>
</evidence>
<evidence type="ECO:0000313" key="4">
    <source>
        <dbReference type="EMBL" id="MFC5514013.1"/>
    </source>
</evidence>
<dbReference type="Proteomes" id="UP001596031">
    <property type="component" value="Unassembled WGS sequence"/>
</dbReference>
<dbReference type="EMBL" id="JBHSMS010000083">
    <property type="protein sequence ID" value="MFC5514013.1"/>
    <property type="molecule type" value="Genomic_DNA"/>
</dbReference>
<dbReference type="InterPro" id="IPR044925">
    <property type="entry name" value="His-Me_finger_sf"/>
</dbReference>
<name>A0ABW0PPS0_9BURK</name>
<evidence type="ECO:0000313" key="5">
    <source>
        <dbReference type="Proteomes" id="UP001596031"/>
    </source>
</evidence>
<dbReference type="SMART" id="SM00892">
    <property type="entry name" value="Endonuclease_NS"/>
    <property type="match status" value="1"/>
</dbReference>
<keyword evidence="5" id="KW-1185">Reference proteome</keyword>
<dbReference type="RefSeq" id="WP_379727294.1">
    <property type="nucleotide sequence ID" value="NZ_JBHSMS010000083.1"/>
</dbReference>
<dbReference type="InterPro" id="IPR044929">
    <property type="entry name" value="DNA/RNA_non-sp_Endonuclease_sf"/>
</dbReference>
<feature type="region of interest" description="Disordered" evidence="1">
    <location>
        <begin position="1"/>
        <end position="34"/>
    </location>
</feature>
<protein>
    <submittedName>
        <fullName evidence="4">DNA/RNA non-specific endonuclease</fullName>
    </submittedName>
</protein>
<keyword evidence="4" id="KW-0378">Hydrolase</keyword>
<organism evidence="4 5">
    <name type="scientific">Massilia jejuensis</name>
    <dbReference type="NCBI Taxonomy" id="648894"/>
    <lineage>
        <taxon>Bacteria</taxon>
        <taxon>Pseudomonadati</taxon>
        <taxon>Pseudomonadota</taxon>
        <taxon>Betaproteobacteria</taxon>
        <taxon>Burkholderiales</taxon>
        <taxon>Oxalobacteraceae</taxon>
        <taxon>Telluria group</taxon>
        <taxon>Massilia</taxon>
    </lineage>
</organism>
<comment type="caution">
    <text evidence="4">The sequence shown here is derived from an EMBL/GenBank/DDBJ whole genome shotgun (WGS) entry which is preliminary data.</text>
</comment>
<dbReference type="InterPro" id="IPR020821">
    <property type="entry name" value="ENPP1-3/EXOG-like_nuc-like"/>
</dbReference>
<dbReference type="SMART" id="SM00477">
    <property type="entry name" value="NUC"/>
    <property type="match status" value="1"/>
</dbReference>